<feature type="transmembrane region" description="Helical" evidence="1">
    <location>
        <begin position="180"/>
        <end position="201"/>
    </location>
</feature>
<feature type="domain" description="DUF112" evidence="2">
    <location>
        <begin position="6"/>
        <end position="401"/>
    </location>
</feature>
<feature type="transmembrane region" description="Helical" evidence="1">
    <location>
        <begin position="350"/>
        <end position="369"/>
    </location>
</feature>
<feature type="transmembrane region" description="Helical" evidence="1">
    <location>
        <begin position="400"/>
        <end position="417"/>
    </location>
</feature>
<organism evidence="3 4">
    <name type="scientific">Methanobrevibacter woesei</name>
    <dbReference type="NCBI Taxonomy" id="190976"/>
    <lineage>
        <taxon>Archaea</taxon>
        <taxon>Methanobacteriati</taxon>
        <taxon>Methanobacteriota</taxon>
        <taxon>Methanomada group</taxon>
        <taxon>Methanobacteria</taxon>
        <taxon>Methanobacteriales</taxon>
        <taxon>Methanobacteriaceae</taxon>
        <taxon>Methanobrevibacter</taxon>
    </lineage>
</organism>
<protein>
    <submittedName>
        <fullName evidence="3">Tripartite tricarboxylate transporter TctA family protein</fullName>
    </submittedName>
</protein>
<sequence>MFELVIACLLGIGIGTITGMTPGIHVNTAGAILFAVSTILLSFVSPEFLCVLMVSMSIAHALLEFIPSMLLGVPEEGTALSVLPGHKMVLEGRSKEAIRIVSIGGFGAIIVTILLLPIFAIVLPPTYELLKPVTWILLLIASIYLIYKVTSTLKGFLWSLLLFILSGILGWIIFQAPLSSGISLMCVFSGLFGISTILFSLNDNSTIPHQNKFYDLDIDNAKIKSIITGGTTGAILGFLPGFGPAQGSVIAQSASGQSNNDDENTTNFLLAISGLNTSDCLFSLIAIYLIGNPRSGIAVYMSYLISEFNLSHLIVFIFASLIAVSLSLALCLKLGDSFSKLMSGIDYRKLSIAVIILQVILLYIFGLYYQAPLPYLTLMLVTSAAMGLLPHYLDVGKSHLMGVLIIPAIIIYMQMFQS</sequence>
<feature type="transmembrane region" description="Helical" evidence="1">
    <location>
        <begin position="29"/>
        <end position="54"/>
    </location>
</feature>
<dbReference type="PANTHER" id="PTHR42204:SF1">
    <property type="entry name" value="INTEGRAL MEMBRANE PROTEIN"/>
    <property type="match status" value="1"/>
</dbReference>
<dbReference type="Pfam" id="PF01970">
    <property type="entry name" value="TctA"/>
    <property type="match status" value="1"/>
</dbReference>
<name>A0A2U1S5N6_9EURY</name>
<dbReference type="RefSeq" id="WP_116670078.1">
    <property type="nucleotide sequence ID" value="NZ_MZGU01000006.1"/>
</dbReference>
<accession>A0A2U1S5N6</accession>
<feature type="transmembrane region" description="Helical" evidence="1">
    <location>
        <begin position="310"/>
        <end position="330"/>
    </location>
</feature>
<evidence type="ECO:0000313" key="3">
    <source>
        <dbReference type="EMBL" id="PWB84982.1"/>
    </source>
</evidence>
<dbReference type="EMBL" id="MZGU01000006">
    <property type="protein sequence ID" value="PWB84982.1"/>
    <property type="molecule type" value="Genomic_DNA"/>
</dbReference>
<keyword evidence="1" id="KW-1133">Transmembrane helix</keyword>
<gene>
    <name evidence="3" type="ORF">MBBWO_12950</name>
</gene>
<evidence type="ECO:0000256" key="1">
    <source>
        <dbReference type="SAM" id="Phobius"/>
    </source>
</evidence>
<keyword evidence="1" id="KW-0812">Transmembrane</keyword>
<feature type="transmembrane region" description="Helical" evidence="1">
    <location>
        <begin position="375"/>
        <end position="393"/>
    </location>
</feature>
<keyword evidence="4" id="KW-1185">Reference proteome</keyword>
<keyword evidence="1" id="KW-0472">Membrane</keyword>
<feature type="transmembrane region" description="Helical" evidence="1">
    <location>
        <begin position="268"/>
        <end position="290"/>
    </location>
</feature>
<feature type="transmembrane region" description="Helical" evidence="1">
    <location>
        <begin position="97"/>
        <end position="123"/>
    </location>
</feature>
<dbReference type="InterPro" id="IPR002823">
    <property type="entry name" value="DUF112_TM"/>
</dbReference>
<reference evidence="3 4" key="1">
    <citation type="submission" date="2017-03" db="EMBL/GenBank/DDBJ databases">
        <title>Genome sequence of Methanobrevibacter wosei.</title>
        <authorList>
            <person name="Poehlein A."/>
            <person name="Seedorf H."/>
            <person name="Daniel R."/>
        </authorList>
    </citation>
    <scope>NUCLEOTIDE SEQUENCE [LARGE SCALE GENOMIC DNA]</scope>
    <source>
        <strain evidence="3 4">DSM 11979</strain>
    </source>
</reference>
<comment type="caution">
    <text evidence="3">The sequence shown here is derived from an EMBL/GenBank/DDBJ whole genome shotgun (WGS) entry which is preliminary data.</text>
</comment>
<dbReference type="OrthoDB" id="53365at2157"/>
<feature type="transmembrane region" description="Helical" evidence="1">
    <location>
        <begin position="156"/>
        <end position="174"/>
    </location>
</feature>
<evidence type="ECO:0000313" key="4">
    <source>
        <dbReference type="Proteomes" id="UP000245577"/>
    </source>
</evidence>
<feature type="transmembrane region" description="Helical" evidence="1">
    <location>
        <begin position="129"/>
        <end position="147"/>
    </location>
</feature>
<proteinExistence type="predicted"/>
<dbReference type="PANTHER" id="PTHR42204">
    <property type="entry name" value="INTEGRAL MEMBRANE PROTEIN"/>
    <property type="match status" value="1"/>
</dbReference>
<dbReference type="Proteomes" id="UP000245577">
    <property type="component" value="Unassembled WGS sequence"/>
</dbReference>
<evidence type="ECO:0000259" key="2">
    <source>
        <dbReference type="Pfam" id="PF01970"/>
    </source>
</evidence>
<dbReference type="AlphaFoldDB" id="A0A2U1S5N6"/>